<keyword evidence="13" id="KW-0808">Transferase</keyword>
<dbReference type="Gene3D" id="3.30.230.20">
    <property type="entry name" value="lpxc deacetylase, domain 1"/>
    <property type="match status" value="1"/>
</dbReference>
<keyword evidence="10 12" id="KW-0443">Lipid metabolism</keyword>
<feature type="binding site" evidence="12">
    <location>
        <position position="235"/>
    </location>
    <ligand>
        <name>Zn(2+)</name>
        <dbReference type="ChEBI" id="CHEBI:29105"/>
    </ligand>
</feature>
<proteinExistence type="inferred from homology"/>
<organism evidence="13 14">
    <name type="scientific">Geoalkalibacter ferrihydriticus DSM 17813</name>
    <dbReference type="NCBI Taxonomy" id="1121915"/>
    <lineage>
        <taxon>Bacteria</taxon>
        <taxon>Pseudomonadati</taxon>
        <taxon>Thermodesulfobacteriota</taxon>
        <taxon>Desulfuromonadia</taxon>
        <taxon>Desulfuromonadales</taxon>
        <taxon>Geoalkalibacteraceae</taxon>
        <taxon>Geoalkalibacter</taxon>
    </lineage>
</organism>
<dbReference type="InterPro" id="IPR015870">
    <property type="entry name" value="UDP-acyl_N-AcGlcN_deAcase_N"/>
</dbReference>
<evidence type="ECO:0000256" key="3">
    <source>
        <dbReference type="ARBA" id="ARBA00005002"/>
    </source>
</evidence>
<feature type="binding site" evidence="12">
    <location>
        <position position="239"/>
    </location>
    <ligand>
        <name>Zn(2+)</name>
        <dbReference type="ChEBI" id="CHEBI:29105"/>
    </ligand>
</feature>
<dbReference type="UniPathway" id="UPA00359">
    <property type="reaction ID" value="UER00478"/>
</dbReference>
<keyword evidence="7 12" id="KW-0479">Metal-binding</keyword>
<dbReference type="GO" id="GO:0016020">
    <property type="term" value="C:membrane"/>
    <property type="evidence" value="ECO:0007669"/>
    <property type="project" value="GOC"/>
</dbReference>
<dbReference type="GO" id="GO:0009245">
    <property type="term" value="P:lipid A biosynthetic process"/>
    <property type="evidence" value="ECO:0007669"/>
    <property type="project" value="UniProtKB-UniRule"/>
</dbReference>
<comment type="cofactor">
    <cofactor evidence="1 12">
        <name>Zn(2+)</name>
        <dbReference type="ChEBI" id="CHEBI:29105"/>
    </cofactor>
</comment>
<dbReference type="Proteomes" id="UP000035068">
    <property type="component" value="Unassembled WGS sequence"/>
</dbReference>
<keyword evidence="6 12" id="KW-0441">Lipid A biosynthesis</keyword>
<dbReference type="GO" id="GO:0016746">
    <property type="term" value="F:acyltransferase activity"/>
    <property type="evidence" value="ECO:0007669"/>
    <property type="project" value="UniProtKB-KW"/>
</dbReference>
<dbReference type="GO" id="GO:0103117">
    <property type="term" value="F:UDP-3-O-acyl-N-acetylglucosamine deacetylase activity"/>
    <property type="evidence" value="ECO:0007669"/>
    <property type="project" value="UniProtKB-UniRule"/>
</dbReference>
<sequence>MIFQYTIANPLMISGIGLHSGRRISMNLRPAKAGTGILFHRAEGERRVTIEANSANVIDTQLATVLGKGGLSVSTVEHLLAALSALGIDNLHIDIDGPEVPVLDGSAAPFVELLQSAGVRQLDRSRKFLAIRKPITLVEGEKRVTLIPSRFFRVSFDIAFDHPSIAQQHYSFKCTAQAFRKEIAPARTFGFLQEVEYLKANGLARGGSLDNAIVIGEEGILNPEGLRYADEFVRHKILDSIGDFSLLGYPLLGHLKAYKAGHDINHKMVEKILANPEHWKLVEFSDKSLRESRRGILPAFAGELLPAKA</sequence>
<dbReference type="InterPro" id="IPR011334">
    <property type="entry name" value="UDP-acyl_GlcNac_deAcase_C"/>
</dbReference>
<dbReference type="PANTHER" id="PTHR33694:SF1">
    <property type="entry name" value="UDP-3-O-ACYL-N-ACETYLGLUCOSAMINE DEACETYLASE 1, MITOCHONDRIAL-RELATED"/>
    <property type="match status" value="1"/>
</dbReference>
<evidence type="ECO:0000256" key="7">
    <source>
        <dbReference type="ARBA" id="ARBA00022723"/>
    </source>
</evidence>
<evidence type="ECO:0000256" key="10">
    <source>
        <dbReference type="ARBA" id="ARBA00023098"/>
    </source>
</evidence>
<keyword evidence="9 12" id="KW-0862">Zinc</keyword>
<evidence type="ECO:0000256" key="6">
    <source>
        <dbReference type="ARBA" id="ARBA00022556"/>
    </source>
</evidence>
<feature type="binding site" evidence="12">
    <location>
        <position position="78"/>
    </location>
    <ligand>
        <name>Zn(2+)</name>
        <dbReference type="ChEBI" id="CHEBI:29105"/>
    </ligand>
</feature>
<dbReference type="EMBL" id="JWJD01000002">
    <property type="protein sequence ID" value="KIH77045.1"/>
    <property type="molecule type" value="Genomic_DNA"/>
</dbReference>
<comment type="catalytic activity">
    <reaction evidence="11 12">
        <text>a UDP-3-O-[(3R)-3-hydroxyacyl]-N-acetyl-alpha-D-glucosamine + H2O = a UDP-3-O-[(3R)-3-hydroxyacyl]-alpha-D-glucosamine + acetate</text>
        <dbReference type="Rhea" id="RHEA:67816"/>
        <dbReference type="ChEBI" id="CHEBI:15377"/>
        <dbReference type="ChEBI" id="CHEBI:30089"/>
        <dbReference type="ChEBI" id="CHEBI:137740"/>
        <dbReference type="ChEBI" id="CHEBI:173225"/>
        <dbReference type="EC" id="3.5.1.108"/>
    </reaction>
</comment>
<comment type="function">
    <text evidence="2 12">Catalyzes the hydrolysis of UDP-3-O-myristoyl-N-acetylglucosamine to form UDP-3-O-myristoylglucosamine and acetate, the committed step in lipid A biosynthesis.</text>
</comment>
<evidence type="ECO:0000313" key="14">
    <source>
        <dbReference type="Proteomes" id="UP000035068"/>
    </source>
</evidence>
<gene>
    <name evidence="12" type="primary">lpxC</name>
    <name evidence="13" type="ORF">GFER_08335</name>
</gene>
<evidence type="ECO:0000313" key="13">
    <source>
        <dbReference type="EMBL" id="KIH77045.1"/>
    </source>
</evidence>
<keyword evidence="14" id="KW-1185">Reference proteome</keyword>
<dbReference type="InterPro" id="IPR004463">
    <property type="entry name" value="UDP-acyl_GlcNac_deAcase"/>
</dbReference>
<evidence type="ECO:0000256" key="9">
    <source>
        <dbReference type="ARBA" id="ARBA00022833"/>
    </source>
</evidence>
<reference evidence="13 14" key="1">
    <citation type="submission" date="2014-12" db="EMBL/GenBank/DDBJ databases">
        <title>Genomes of Geoalkalibacter ferrihydriticus and Geoalkalibacter subterraneus, two haloalkaliphilic metal-reducing members of the Geobacteraceae.</title>
        <authorList>
            <person name="Badalamenti J.P."/>
            <person name="Torres C.I."/>
            <person name="Krajmalnik-Brown R."/>
            <person name="Bond D.R."/>
        </authorList>
    </citation>
    <scope>NUCLEOTIDE SEQUENCE [LARGE SCALE GENOMIC DNA]</scope>
    <source>
        <strain evidence="13 14">DSM 17813</strain>
    </source>
</reference>
<dbReference type="GO" id="GO:0046872">
    <property type="term" value="F:metal ion binding"/>
    <property type="evidence" value="ECO:0007669"/>
    <property type="project" value="UniProtKB-KW"/>
</dbReference>
<keyword evidence="5 12" id="KW-0444">Lipid biosynthesis</keyword>
<comment type="pathway">
    <text evidence="3 12">Glycolipid biosynthesis; lipid IV(A) biosynthesis; lipid IV(A) from (3R)-3-hydroxytetradecanoyl-[acyl-carrier-protein] and UDP-N-acetyl-alpha-D-glucosamine: step 2/6.</text>
</comment>
<dbReference type="PANTHER" id="PTHR33694">
    <property type="entry name" value="UDP-3-O-ACYL-N-ACETYLGLUCOSAMINE DEACETYLASE 1, MITOCHONDRIAL-RELATED"/>
    <property type="match status" value="1"/>
</dbReference>
<evidence type="ECO:0000256" key="12">
    <source>
        <dbReference type="HAMAP-Rule" id="MF_00388"/>
    </source>
</evidence>
<dbReference type="Gene3D" id="3.30.1700.10">
    <property type="entry name" value="lpxc deacetylase, domain 2"/>
    <property type="match status" value="1"/>
</dbReference>
<evidence type="ECO:0000256" key="2">
    <source>
        <dbReference type="ARBA" id="ARBA00002923"/>
    </source>
</evidence>
<keyword evidence="8 12" id="KW-0378">Hydrolase</keyword>
<dbReference type="SUPFAM" id="SSF54211">
    <property type="entry name" value="Ribosomal protein S5 domain 2-like"/>
    <property type="match status" value="2"/>
</dbReference>
<evidence type="ECO:0000256" key="8">
    <source>
        <dbReference type="ARBA" id="ARBA00022801"/>
    </source>
</evidence>
<dbReference type="AlphaFoldDB" id="A0A0C2HQ79"/>
<comment type="caution">
    <text evidence="13">The sequence shown here is derived from an EMBL/GenBank/DDBJ whole genome shotgun (WGS) entry which is preliminary data.</text>
</comment>
<dbReference type="InterPro" id="IPR020568">
    <property type="entry name" value="Ribosomal_Su5_D2-typ_SF"/>
</dbReference>
<evidence type="ECO:0000256" key="5">
    <source>
        <dbReference type="ARBA" id="ARBA00022516"/>
    </source>
</evidence>
<comment type="similarity">
    <text evidence="12">Belongs to the LpxC family.</text>
</comment>
<feature type="active site" description="Proton donor" evidence="12">
    <location>
        <position position="262"/>
    </location>
</feature>
<dbReference type="RefSeq" id="WP_040098293.1">
    <property type="nucleotide sequence ID" value="NZ_JWJD01000002.1"/>
</dbReference>
<accession>A0A0C2HQ79</accession>
<keyword evidence="13" id="KW-0012">Acyltransferase</keyword>
<dbReference type="EC" id="3.5.1.108" evidence="4 12"/>
<name>A0A0C2HQ79_9BACT</name>
<evidence type="ECO:0000256" key="11">
    <source>
        <dbReference type="ARBA" id="ARBA00024535"/>
    </source>
</evidence>
<evidence type="ECO:0000256" key="1">
    <source>
        <dbReference type="ARBA" id="ARBA00001947"/>
    </source>
</evidence>
<dbReference type="NCBIfam" id="TIGR00325">
    <property type="entry name" value="lpxC"/>
    <property type="match status" value="1"/>
</dbReference>
<dbReference type="HAMAP" id="MF_00388">
    <property type="entry name" value="LpxC"/>
    <property type="match status" value="1"/>
</dbReference>
<dbReference type="Pfam" id="PF03331">
    <property type="entry name" value="LpxC"/>
    <property type="match status" value="1"/>
</dbReference>
<protein>
    <recommendedName>
        <fullName evidence="4 12">UDP-3-O-acyl-N-acetylglucosamine deacetylase</fullName>
        <shortName evidence="12">UDP-3-O-acyl-GlcNAc deacetylase</shortName>
        <ecNumber evidence="4 12">3.5.1.108</ecNumber>
    </recommendedName>
    <alternativeName>
        <fullName evidence="12">UDP-3-O-[R-3-hydroxymyristoyl]-N-acetylglucosamine deacetylase</fullName>
    </alternativeName>
</protein>
<evidence type="ECO:0000256" key="4">
    <source>
        <dbReference type="ARBA" id="ARBA00012745"/>
    </source>
</evidence>